<protein>
    <submittedName>
        <fullName evidence="3">DUF4326 domain-containing protein</fullName>
    </submittedName>
</protein>
<dbReference type="InterPro" id="IPR025475">
    <property type="entry name" value="DUF4326"/>
</dbReference>
<feature type="domain" description="DUF4326" evidence="2">
    <location>
        <begin position="12"/>
        <end position="107"/>
    </location>
</feature>
<dbReference type="Proteomes" id="UP000298595">
    <property type="component" value="Plasmid p7"/>
</dbReference>
<sequence>MSEAPKGIQRRRTKGWRMPPNTTSVTRPGVFGNPFPGDINPAAAVDRYERWLAGGMSRAEFADHATWIWGSGHADREAILRRLPELRGKNLACFCAEGSPCHRDVLLRLANGTVEIE</sequence>
<dbReference type="AlphaFoldDB" id="A0A4D8PYG4"/>
<evidence type="ECO:0000259" key="2">
    <source>
        <dbReference type="Pfam" id="PF14216"/>
    </source>
</evidence>
<evidence type="ECO:0000313" key="3">
    <source>
        <dbReference type="EMBL" id="QCO00516.1"/>
    </source>
</evidence>
<feature type="region of interest" description="Disordered" evidence="1">
    <location>
        <begin position="1"/>
        <end position="33"/>
    </location>
</feature>
<dbReference type="Pfam" id="PF14216">
    <property type="entry name" value="DUF4326"/>
    <property type="match status" value="1"/>
</dbReference>
<accession>A0A4D8PYG4</accession>
<organism evidence="3 4">
    <name type="scientific">Azospirillum argentinense</name>
    <dbReference type="NCBI Taxonomy" id="2970906"/>
    <lineage>
        <taxon>Bacteria</taxon>
        <taxon>Pseudomonadati</taxon>
        <taxon>Pseudomonadota</taxon>
        <taxon>Alphaproteobacteria</taxon>
        <taxon>Rhodospirillales</taxon>
        <taxon>Azospirillaceae</taxon>
        <taxon>Azospirillum</taxon>
    </lineage>
</organism>
<dbReference type="KEGG" id="aare:D3093_35310"/>
<geneLocation type="plasmid" evidence="3 4">
    <name>p7</name>
</geneLocation>
<evidence type="ECO:0000313" key="4">
    <source>
        <dbReference type="Proteomes" id="UP000298595"/>
    </source>
</evidence>
<keyword evidence="3" id="KW-0614">Plasmid</keyword>
<dbReference type="EMBL" id="CP032328">
    <property type="protein sequence ID" value="QCO00516.1"/>
    <property type="molecule type" value="Genomic_DNA"/>
</dbReference>
<evidence type="ECO:0000256" key="1">
    <source>
        <dbReference type="SAM" id="MobiDB-lite"/>
    </source>
</evidence>
<proteinExistence type="predicted"/>
<name>A0A4D8PYG4_9PROT</name>
<reference evidence="3 4" key="1">
    <citation type="submission" date="2018-09" db="EMBL/GenBank/DDBJ databases">
        <title>Whole genome based analysis of evolution and adaptive divergence in Indian and Brazilian strains of Azospirillum brasilense.</title>
        <authorList>
            <person name="Singh C."/>
            <person name="Tripathi A.K."/>
        </authorList>
    </citation>
    <scope>NUCLEOTIDE SEQUENCE [LARGE SCALE GENOMIC DNA]</scope>
    <source>
        <strain evidence="3 4">MTCC4035</strain>
        <plasmid evidence="3 4">p7</plasmid>
    </source>
</reference>
<gene>
    <name evidence="3" type="ORF">D3093_35310</name>
</gene>
<dbReference type="RefSeq" id="WP_137119210.1">
    <property type="nucleotide sequence ID" value="NZ_CP032328.1"/>
</dbReference>